<dbReference type="GO" id="GO:0019432">
    <property type="term" value="P:triglyceride biosynthetic process"/>
    <property type="evidence" value="ECO:0007669"/>
    <property type="project" value="TreeGrafter"/>
</dbReference>
<evidence type="ECO:0000313" key="2">
    <source>
        <dbReference type="EMBL" id="GAU40260.1"/>
    </source>
</evidence>
<proteinExistence type="predicted"/>
<dbReference type="InterPro" id="IPR045034">
    <property type="entry name" value="O-acyltransferase_WSD1-like"/>
</dbReference>
<name>A0A2Z6NU20_TRISU</name>
<dbReference type="Proteomes" id="UP000242715">
    <property type="component" value="Unassembled WGS sequence"/>
</dbReference>
<gene>
    <name evidence="2" type="ORF">TSUD_60500</name>
</gene>
<feature type="domain" description="O-acyltransferase WSD1 C-terminal" evidence="1">
    <location>
        <begin position="54"/>
        <end position="176"/>
    </location>
</feature>
<sequence>MVQTINDVVCGIIFYGIRLYMEEINETTKTSNSTAVVMLNTRNIGGYQSLKEMHKHPLEFIWESRKIIQRKRHSFSVHLIGLLMDLEMKLRGPEAVAKIIYDTIGHSSVLFSNLVGPIEKMTLANHPINGLYFTASGGPEDLTVTVISYVKTLRITLKTQKGFINEHKLKFCIEKADELIFKAAMEISETPNKN</sequence>
<dbReference type="PANTHER" id="PTHR31650">
    <property type="entry name" value="O-ACYLTRANSFERASE (WSD1-LIKE) FAMILY PROTEIN"/>
    <property type="match status" value="1"/>
</dbReference>
<dbReference type="Pfam" id="PF06974">
    <property type="entry name" value="WS_DGAT_C"/>
    <property type="match status" value="1"/>
</dbReference>
<accession>A0A2Z6NU20</accession>
<dbReference type="GO" id="GO:0005886">
    <property type="term" value="C:plasma membrane"/>
    <property type="evidence" value="ECO:0007669"/>
    <property type="project" value="TreeGrafter"/>
</dbReference>
<dbReference type="EMBL" id="DF973797">
    <property type="protein sequence ID" value="GAU40260.1"/>
    <property type="molecule type" value="Genomic_DNA"/>
</dbReference>
<evidence type="ECO:0000259" key="1">
    <source>
        <dbReference type="Pfam" id="PF06974"/>
    </source>
</evidence>
<dbReference type="OrthoDB" id="619536at2759"/>
<dbReference type="InterPro" id="IPR009721">
    <property type="entry name" value="O-acyltransferase_WSD1_C"/>
</dbReference>
<evidence type="ECO:0000313" key="3">
    <source>
        <dbReference type="Proteomes" id="UP000242715"/>
    </source>
</evidence>
<dbReference type="PANTHER" id="PTHR31650:SF27">
    <property type="entry name" value="O-ACYLTRANSFERASE WSD1-LIKE PROTEIN"/>
    <property type="match status" value="1"/>
</dbReference>
<organism evidence="2 3">
    <name type="scientific">Trifolium subterraneum</name>
    <name type="common">Subterranean clover</name>
    <dbReference type="NCBI Taxonomy" id="3900"/>
    <lineage>
        <taxon>Eukaryota</taxon>
        <taxon>Viridiplantae</taxon>
        <taxon>Streptophyta</taxon>
        <taxon>Embryophyta</taxon>
        <taxon>Tracheophyta</taxon>
        <taxon>Spermatophyta</taxon>
        <taxon>Magnoliopsida</taxon>
        <taxon>eudicotyledons</taxon>
        <taxon>Gunneridae</taxon>
        <taxon>Pentapetalae</taxon>
        <taxon>rosids</taxon>
        <taxon>fabids</taxon>
        <taxon>Fabales</taxon>
        <taxon>Fabaceae</taxon>
        <taxon>Papilionoideae</taxon>
        <taxon>50 kb inversion clade</taxon>
        <taxon>NPAAA clade</taxon>
        <taxon>Hologalegina</taxon>
        <taxon>IRL clade</taxon>
        <taxon>Trifolieae</taxon>
        <taxon>Trifolium</taxon>
    </lineage>
</organism>
<dbReference type="GO" id="GO:0008374">
    <property type="term" value="F:O-acyltransferase activity"/>
    <property type="evidence" value="ECO:0007669"/>
    <property type="project" value="InterPro"/>
</dbReference>
<keyword evidence="3" id="KW-1185">Reference proteome</keyword>
<protein>
    <recommendedName>
        <fullName evidence="1">O-acyltransferase WSD1 C-terminal domain-containing protein</fullName>
    </recommendedName>
</protein>
<reference evidence="3" key="1">
    <citation type="journal article" date="2017" name="Front. Plant Sci.">
        <title>Climate Clever Clovers: New Paradigm to Reduce the Environmental Footprint of Ruminants by Breeding Low Methanogenic Forages Utilizing Haplotype Variation.</title>
        <authorList>
            <person name="Kaur P."/>
            <person name="Appels R."/>
            <person name="Bayer P.E."/>
            <person name="Keeble-Gagnere G."/>
            <person name="Wang J."/>
            <person name="Hirakawa H."/>
            <person name="Shirasawa K."/>
            <person name="Vercoe P."/>
            <person name="Stefanova K."/>
            <person name="Durmic Z."/>
            <person name="Nichols P."/>
            <person name="Revell C."/>
            <person name="Isobe S.N."/>
            <person name="Edwards D."/>
            <person name="Erskine W."/>
        </authorList>
    </citation>
    <scope>NUCLEOTIDE SEQUENCE [LARGE SCALE GENOMIC DNA]</scope>
    <source>
        <strain evidence="3">cv. Daliak</strain>
    </source>
</reference>
<dbReference type="AlphaFoldDB" id="A0A2Z6NU20"/>